<evidence type="ECO:0000313" key="3">
    <source>
        <dbReference type="Proteomes" id="UP001515480"/>
    </source>
</evidence>
<comment type="caution">
    <text evidence="2">The sequence shown here is derived from an EMBL/GenBank/DDBJ whole genome shotgun (WGS) entry which is preliminary data.</text>
</comment>
<dbReference type="InterPro" id="IPR051888">
    <property type="entry name" value="UPF0148_domain"/>
</dbReference>
<feature type="compositionally biased region" description="Pro residues" evidence="1">
    <location>
        <begin position="11"/>
        <end position="25"/>
    </location>
</feature>
<protein>
    <submittedName>
        <fullName evidence="2">Uncharacterized protein</fullName>
    </submittedName>
</protein>
<proteinExistence type="predicted"/>
<evidence type="ECO:0000313" key="2">
    <source>
        <dbReference type="EMBL" id="KAL1519138.1"/>
    </source>
</evidence>
<name>A0AB34JCX5_PRYPA</name>
<dbReference type="AlphaFoldDB" id="A0AB34JCX5"/>
<dbReference type="EMBL" id="JBGBPQ010000010">
    <property type="protein sequence ID" value="KAL1519138.1"/>
    <property type="molecule type" value="Genomic_DNA"/>
</dbReference>
<feature type="region of interest" description="Disordered" evidence="1">
    <location>
        <begin position="1"/>
        <end position="45"/>
    </location>
</feature>
<dbReference type="InterPro" id="IPR009563">
    <property type="entry name" value="SSSCA1"/>
</dbReference>
<dbReference type="PANTHER" id="PTHR16537">
    <property type="entry name" value="SJOEGREN SYNDROME/SCLERODERMA AUTOANTIGEN 1"/>
    <property type="match status" value="1"/>
</dbReference>
<dbReference type="Proteomes" id="UP001515480">
    <property type="component" value="Unassembled WGS sequence"/>
</dbReference>
<feature type="region of interest" description="Disordered" evidence="1">
    <location>
        <begin position="151"/>
        <end position="193"/>
    </location>
</feature>
<keyword evidence="3" id="KW-1185">Reference proteome</keyword>
<gene>
    <name evidence="2" type="ORF">AB1Y20_003400</name>
</gene>
<reference evidence="2 3" key="1">
    <citation type="journal article" date="2024" name="Science">
        <title>Giant polyketide synthase enzymes in the biosynthesis of giant marine polyether toxins.</title>
        <authorList>
            <person name="Fallon T.R."/>
            <person name="Shende V.V."/>
            <person name="Wierzbicki I.H."/>
            <person name="Pendleton A.L."/>
            <person name="Watervoot N.F."/>
            <person name="Auber R.P."/>
            <person name="Gonzalez D.J."/>
            <person name="Wisecaver J.H."/>
            <person name="Moore B.S."/>
        </authorList>
    </citation>
    <scope>NUCLEOTIDE SEQUENCE [LARGE SCALE GENOMIC DNA]</scope>
    <source>
        <strain evidence="2 3">12B1</strain>
    </source>
</reference>
<feature type="compositionally biased region" description="Low complexity" evidence="1">
    <location>
        <begin position="35"/>
        <end position="44"/>
    </location>
</feature>
<dbReference type="PANTHER" id="PTHR16537:SF1">
    <property type="entry name" value="PROTEIN ZNRD2"/>
    <property type="match status" value="1"/>
</dbReference>
<accession>A0AB34JCX5</accession>
<organism evidence="2 3">
    <name type="scientific">Prymnesium parvum</name>
    <name type="common">Toxic golden alga</name>
    <dbReference type="NCBI Taxonomy" id="97485"/>
    <lineage>
        <taxon>Eukaryota</taxon>
        <taxon>Haptista</taxon>
        <taxon>Haptophyta</taxon>
        <taxon>Prymnesiophyceae</taxon>
        <taxon>Prymnesiales</taxon>
        <taxon>Prymnesiaceae</taxon>
        <taxon>Prymnesium</taxon>
    </lineage>
</organism>
<dbReference type="Pfam" id="PF06677">
    <property type="entry name" value="Auto_anti-p27"/>
    <property type="match status" value="2"/>
</dbReference>
<feature type="region of interest" description="Disordered" evidence="1">
    <location>
        <begin position="70"/>
        <end position="91"/>
    </location>
</feature>
<feature type="region of interest" description="Disordered" evidence="1">
    <location>
        <begin position="251"/>
        <end position="281"/>
    </location>
</feature>
<sequence length="379" mass="39760">MAEQVRLIPLASPPLAPPSLVPPPRARSLAPGSRTTTPALLALPPLLPPSSRSCANASAAPLPLSSHAPALAERSPAPRSRPPPRAPVQERINKNVNELSQKLLEGCKLLSESCPETNVPLVSTKDGRMYSVGNGCYYIRDRGVLLKLDNHPSTPSISAPPSPVPTPSRISHSAKRADVSPTSGGFSRAADESSQTLSARVAQKLLDGFTLLSESCPATNVPLVQNASGQIFSVGTNKWYVRVAGELRETDDPGWSAPAAQRTPQWGARHSTPSAAEAKPAAPRFTPAVEMPPPPPRTPTVPQTFGSGRESAPFEAARSLDGGAKADLPRSVQATIVALTSKLDEARAALVTSRGQDALPHVTLIKEIATSIGALRSLV</sequence>
<evidence type="ECO:0000256" key="1">
    <source>
        <dbReference type="SAM" id="MobiDB-lite"/>
    </source>
</evidence>
<feature type="compositionally biased region" description="Low complexity" evidence="1">
    <location>
        <begin position="1"/>
        <end position="10"/>
    </location>
</feature>